<name>A0A2P8I2L3_SACCR</name>
<dbReference type="PANTHER" id="PTHR43115:SF4">
    <property type="entry name" value="DEHYDROGENASE_REDUCTASE SDR FAMILY MEMBER 11"/>
    <property type="match status" value="1"/>
</dbReference>
<dbReference type="PRINTS" id="PR00081">
    <property type="entry name" value="GDHRDH"/>
</dbReference>
<dbReference type="Proteomes" id="UP000241118">
    <property type="component" value="Unassembled WGS sequence"/>
</dbReference>
<gene>
    <name evidence="4" type="ORF">B0I31_112170</name>
</gene>
<dbReference type="PRINTS" id="PR00080">
    <property type="entry name" value="SDRFAMILY"/>
</dbReference>
<keyword evidence="5" id="KW-1185">Reference proteome</keyword>
<evidence type="ECO:0000313" key="4">
    <source>
        <dbReference type="EMBL" id="PSL52701.1"/>
    </source>
</evidence>
<evidence type="ECO:0000256" key="1">
    <source>
        <dbReference type="ARBA" id="ARBA00006484"/>
    </source>
</evidence>
<keyword evidence="2" id="KW-0560">Oxidoreductase</keyword>
<protein>
    <submittedName>
        <fullName evidence="4">NADP-dependent 3-hydroxy acid dehydrogenase YdfG</fullName>
    </submittedName>
</protein>
<sequence>MTDLSDQVALVTGAGRGIGRQIALSLAAAGSRVAVLARTGAELEETAALAPPGRVLPVTADMTDERAVGAAVDRVADRFGPVTLLVNNAAVYVPGQPPLWESDFADWWRVFDVNVRGPLVCARAVLPTMVARDIGRVITVGSDSGVLPGPLNPYPLSKNVLVRVTESLTESLAAAGSSVRAFTISPGTVKTALTSSFVARYPDQEWTPVEWSGRLVVDLASGRYDALHGRYLSVFDDLDVLLTRADEVRERELLVQRMRVLEPAPGVAR</sequence>
<dbReference type="PANTHER" id="PTHR43115">
    <property type="entry name" value="DEHYDROGENASE/REDUCTASE SDR FAMILY MEMBER 11"/>
    <property type="match status" value="1"/>
</dbReference>
<dbReference type="InterPro" id="IPR002347">
    <property type="entry name" value="SDR_fam"/>
</dbReference>
<dbReference type="AlphaFoldDB" id="A0A2P8I2L3"/>
<dbReference type="Pfam" id="PF00106">
    <property type="entry name" value="adh_short"/>
    <property type="match status" value="1"/>
</dbReference>
<proteinExistence type="inferred from homology"/>
<accession>A0A2P8I2L3</accession>
<evidence type="ECO:0000256" key="3">
    <source>
        <dbReference type="RuleBase" id="RU000363"/>
    </source>
</evidence>
<dbReference type="CDD" id="cd05233">
    <property type="entry name" value="SDR_c"/>
    <property type="match status" value="1"/>
</dbReference>
<dbReference type="SUPFAM" id="SSF51735">
    <property type="entry name" value="NAD(P)-binding Rossmann-fold domains"/>
    <property type="match status" value="1"/>
</dbReference>
<dbReference type="RefSeq" id="WP_106618863.1">
    <property type="nucleotide sequence ID" value="NZ_PYAX01000012.1"/>
</dbReference>
<comment type="caution">
    <text evidence="4">The sequence shown here is derived from an EMBL/GenBank/DDBJ whole genome shotgun (WGS) entry which is preliminary data.</text>
</comment>
<comment type="similarity">
    <text evidence="1 3">Belongs to the short-chain dehydrogenases/reductases (SDR) family.</text>
</comment>
<dbReference type="InterPro" id="IPR036291">
    <property type="entry name" value="NAD(P)-bd_dom_sf"/>
</dbReference>
<dbReference type="GO" id="GO:0016491">
    <property type="term" value="F:oxidoreductase activity"/>
    <property type="evidence" value="ECO:0007669"/>
    <property type="project" value="UniProtKB-KW"/>
</dbReference>
<evidence type="ECO:0000313" key="5">
    <source>
        <dbReference type="Proteomes" id="UP000241118"/>
    </source>
</evidence>
<dbReference type="OrthoDB" id="9781117at2"/>
<organism evidence="4 5">
    <name type="scientific">Saccharothrix carnea</name>
    <dbReference type="NCBI Taxonomy" id="1280637"/>
    <lineage>
        <taxon>Bacteria</taxon>
        <taxon>Bacillati</taxon>
        <taxon>Actinomycetota</taxon>
        <taxon>Actinomycetes</taxon>
        <taxon>Pseudonocardiales</taxon>
        <taxon>Pseudonocardiaceae</taxon>
        <taxon>Saccharothrix</taxon>
    </lineage>
</organism>
<evidence type="ECO:0000256" key="2">
    <source>
        <dbReference type="ARBA" id="ARBA00023002"/>
    </source>
</evidence>
<reference evidence="4 5" key="1">
    <citation type="submission" date="2018-03" db="EMBL/GenBank/DDBJ databases">
        <title>Genomic Encyclopedia of Type Strains, Phase III (KMG-III): the genomes of soil and plant-associated and newly described type strains.</title>
        <authorList>
            <person name="Whitman W."/>
        </authorList>
    </citation>
    <scope>NUCLEOTIDE SEQUENCE [LARGE SCALE GENOMIC DNA]</scope>
    <source>
        <strain evidence="4 5">CGMCC 4.7097</strain>
    </source>
</reference>
<dbReference type="Gene3D" id="3.40.50.720">
    <property type="entry name" value="NAD(P)-binding Rossmann-like Domain"/>
    <property type="match status" value="1"/>
</dbReference>
<dbReference type="EMBL" id="PYAX01000012">
    <property type="protein sequence ID" value="PSL52701.1"/>
    <property type="molecule type" value="Genomic_DNA"/>
</dbReference>